<keyword evidence="3" id="KW-1185">Reference proteome</keyword>
<dbReference type="OrthoDB" id="870410at2"/>
<sequence>MKLKADGSKQWDKTLGGTDTDRLTSVLPTSDGSFVVGGTSMSGASLDKSGALKGGRFYGDIWVVKLDNAIGNRKEQIITFNPWLIRMFEILPLP</sequence>
<reference evidence="2 3" key="1">
    <citation type="submission" date="2018-04" db="EMBL/GenBank/DDBJ databases">
        <title>Adhaeribacter sp. HMF7616 genome sequencing and assembly.</title>
        <authorList>
            <person name="Kang H."/>
            <person name="Kang J."/>
            <person name="Cha I."/>
            <person name="Kim H."/>
            <person name="Joh K."/>
        </authorList>
    </citation>
    <scope>NUCLEOTIDE SEQUENCE [LARGE SCALE GENOMIC DNA]</scope>
    <source>
        <strain evidence="2 3">HMF7616</strain>
    </source>
</reference>
<protein>
    <submittedName>
        <fullName evidence="2">Uncharacterized protein</fullName>
    </submittedName>
</protein>
<accession>A0A369QPX8</accession>
<evidence type="ECO:0000313" key="3">
    <source>
        <dbReference type="Proteomes" id="UP000253919"/>
    </source>
</evidence>
<dbReference type="EMBL" id="QASA01000001">
    <property type="protein sequence ID" value="RDC65297.1"/>
    <property type="molecule type" value="Genomic_DNA"/>
</dbReference>
<gene>
    <name evidence="2" type="ORF">AHMF7616_03927</name>
</gene>
<comment type="caution">
    <text evidence="2">The sequence shown here is derived from an EMBL/GenBank/DDBJ whole genome shotgun (WGS) entry which is preliminary data.</text>
</comment>
<feature type="compositionally biased region" description="Basic and acidic residues" evidence="1">
    <location>
        <begin position="1"/>
        <end position="12"/>
    </location>
</feature>
<evidence type="ECO:0000313" key="2">
    <source>
        <dbReference type="EMBL" id="RDC65297.1"/>
    </source>
</evidence>
<dbReference type="Proteomes" id="UP000253919">
    <property type="component" value="Unassembled WGS sequence"/>
</dbReference>
<dbReference type="RefSeq" id="WP_115374326.1">
    <property type="nucleotide sequence ID" value="NZ_QASA01000001.1"/>
</dbReference>
<evidence type="ECO:0000256" key="1">
    <source>
        <dbReference type="SAM" id="MobiDB-lite"/>
    </source>
</evidence>
<feature type="region of interest" description="Disordered" evidence="1">
    <location>
        <begin position="1"/>
        <end position="31"/>
    </location>
</feature>
<dbReference type="AlphaFoldDB" id="A0A369QPX8"/>
<proteinExistence type="predicted"/>
<name>A0A369QPX8_9BACT</name>
<organism evidence="2 3">
    <name type="scientific">Adhaeribacter pallidiroseus</name>
    <dbReference type="NCBI Taxonomy" id="2072847"/>
    <lineage>
        <taxon>Bacteria</taxon>
        <taxon>Pseudomonadati</taxon>
        <taxon>Bacteroidota</taxon>
        <taxon>Cytophagia</taxon>
        <taxon>Cytophagales</taxon>
        <taxon>Hymenobacteraceae</taxon>
        <taxon>Adhaeribacter</taxon>
    </lineage>
</organism>